<evidence type="ECO:0000256" key="1">
    <source>
        <dbReference type="SAM" id="Coils"/>
    </source>
</evidence>
<keyword evidence="3" id="KW-1185">Reference proteome</keyword>
<protein>
    <submittedName>
        <fullName evidence="2">Uncharacterized protein</fullName>
    </submittedName>
</protein>
<accession>A0ABM8EKB3</accession>
<keyword evidence="1" id="KW-0175">Coiled coil</keyword>
<sequence>MGEKKPYSVTAAIEHDRKFYPIGGTIRLTDSEATELASSIKPADGHPGMGASDAEELDALRAQISDLQQRLAASQTECDRLVGEAERSAAVVAELEAKVTERDALIEELKLKEGGADAAKSTAKEKK</sequence>
<dbReference type="RefSeq" id="WP_282002883.1">
    <property type="nucleotide sequence ID" value="NZ_AP027151.1"/>
</dbReference>
<reference evidence="2 3" key="1">
    <citation type="submission" date="2022-12" db="EMBL/GenBank/DDBJ databases">
        <title>Polyphasic characterization of Geotalea uranireducens NIT-SL11 newly isolated from a complex of sewage sludge and microbially reduced graphene oxide.</title>
        <authorList>
            <person name="Xie L."/>
            <person name="Yoshida N."/>
            <person name="Meng L."/>
        </authorList>
    </citation>
    <scope>NUCLEOTIDE SEQUENCE [LARGE SCALE GENOMIC DNA]</scope>
    <source>
        <strain evidence="2 3">NIT-SL11</strain>
    </source>
</reference>
<evidence type="ECO:0000313" key="2">
    <source>
        <dbReference type="EMBL" id="BDV42435.1"/>
    </source>
</evidence>
<feature type="coiled-coil region" evidence="1">
    <location>
        <begin position="57"/>
        <end position="112"/>
    </location>
</feature>
<dbReference type="Proteomes" id="UP001317705">
    <property type="component" value="Chromosome"/>
</dbReference>
<organism evidence="2 3">
    <name type="scientific">Geotalea uraniireducens</name>
    <dbReference type="NCBI Taxonomy" id="351604"/>
    <lineage>
        <taxon>Bacteria</taxon>
        <taxon>Pseudomonadati</taxon>
        <taxon>Thermodesulfobacteriota</taxon>
        <taxon>Desulfuromonadia</taxon>
        <taxon>Geobacterales</taxon>
        <taxon>Geobacteraceae</taxon>
        <taxon>Geotalea</taxon>
    </lineage>
</organism>
<evidence type="ECO:0000313" key="3">
    <source>
        <dbReference type="Proteomes" id="UP001317705"/>
    </source>
</evidence>
<gene>
    <name evidence="2" type="ORF">GURASL_13580</name>
</gene>
<dbReference type="EMBL" id="AP027151">
    <property type="protein sequence ID" value="BDV42435.1"/>
    <property type="molecule type" value="Genomic_DNA"/>
</dbReference>
<proteinExistence type="predicted"/>
<dbReference type="Gene3D" id="1.10.287.1490">
    <property type="match status" value="1"/>
</dbReference>
<name>A0ABM8EKB3_9BACT</name>